<evidence type="ECO:0000313" key="1">
    <source>
        <dbReference type="EMBL" id="KAF3452879.1"/>
    </source>
</evidence>
<gene>
    <name evidence="1" type="ORF">FNV43_RR03312</name>
</gene>
<evidence type="ECO:0000313" key="2">
    <source>
        <dbReference type="Proteomes" id="UP000796880"/>
    </source>
</evidence>
<reference evidence="1" key="1">
    <citation type="submission" date="2020-03" db="EMBL/GenBank/DDBJ databases">
        <title>A high-quality chromosome-level genome assembly of a woody plant with both climbing and erect habits, Rhamnella rubrinervis.</title>
        <authorList>
            <person name="Lu Z."/>
            <person name="Yang Y."/>
            <person name="Zhu X."/>
            <person name="Sun Y."/>
        </authorList>
    </citation>
    <scope>NUCLEOTIDE SEQUENCE</scope>
    <source>
        <strain evidence="1">BYM</strain>
        <tissue evidence="1">Leaf</tissue>
    </source>
</reference>
<dbReference type="AlphaFoldDB" id="A0A8K0HJM8"/>
<comment type="caution">
    <text evidence="1">The sequence shown here is derived from an EMBL/GenBank/DDBJ whole genome shotgun (WGS) entry which is preliminary data.</text>
</comment>
<organism evidence="1 2">
    <name type="scientific">Rhamnella rubrinervis</name>
    <dbReference type="NCBI Taxonomy" id="2594499"/>
    <lineage>
        <taxon>Eukaryota</taxon>
        <taxon>Viridiplantae</taxon>
        <taxon>Streptophyta</taxon>
        <taxon>Embryophyta</taxon>
        <taxon>Tracheophyta</taxon>
        <taxon>Spermatophyta</taxon>
        <taxon>Magnoliopsida</taxon>
        <taxon>eudicotyledons</taxon>
        <taxon>Gunneridae</taxon>
        <taxon>Pentapetalae</taxon>
        <taxon>rosids</taxon>
        <taxon>fabids</taxon>
        <taxon>Rosales</taxon>
        <taxon>Rhamnaceae</taxon>
        <taxon>rhamnoid group</taxon>
        <taxon>Rhamneae</taxon>
        <taxon>Rhamnella</taxon>
    </lineage>
</organism>
<name>A0A8K0HJM8_9ROSA</name>
<accession>A0A8K0HJM8</accession>
<protein>
    <submittedName>
        <fullName evidence="1">Uncharacterized protein</fullName>
    </submittedName>
</protein>
<sequence>MAWRTAIMHARDSLIFTFKIGEEGLAGWPVLHAILQAFAIHLHIGTAGWHGGPPSCSPDSLIFTFKIGEEGLQMAGPTPYRRPSSSNLHIWTRRMDGMEDRPSCSPYSLIFTFKIGEEGLQDGRPYAIIAGLPHPIFIYGPDGMEDRHPAGWHGGPAIMRPDSLIFTFKIGGKTAGWPPCHTAGLPHPIFIYGLAG</sequence>
<dbReference type="EMBL" id="VOIH02000002">
    <property type="protein sequence ID" value="KAF3452879.1"/>
    <property type="molecule type" value="Genomic_DNA"/>
</dbReference>
<dbReference type="Proteomes" id="UP000796880">
    <property type="component" value="Unassembled WGS sequence"/>
</dbReference>
<proteinExistence type="predicted"/>
<keyword evidence="2" id="KW-1185">Reference proteome</keyword>